<feature type="transmembrane region" description="Helical" evidence="1">
    <location>
        <begin position="12"/>
        <end position="31"/>
    </location>
</feature>
<protein>
    <recommendedName>
        <fullName evidence="4">DUF4363 domain-containing protein</fullName>
    </recommendedName>
</protein>
<keyword evidence="1" id="KW-1133">Transmembrane helix</keyword>
<reference evidence="2 3" key="1">
    <citation type="journal article" date="2022" name="Int. J. Syst. Evol. Microbiol.">
        <title>Neobacillus kokaensis sp. nov., isolated from soil.</title>
        <authorList>
            <person name="Yuki K."/>
            <person name="Matsubara H."/>
            <person name="Yamaguchi S."/>
        </authorList>
    </citation>
    <scope>NUCLEOTIDE SEQUENCE [LARGE SCALE GENOMIC DNA]</scope>
    <source>
        <strain evidence="2 3">LOB 377</strain>
    </source>
</reference>
<organism evidence="2 3">
    <name type="scientific">Neobacillus kokaensis</name>
    <dbReference type="NCBI Taxonomy" id="2759023"/>
    <lineage>
        <taxon>Bacteria</taxon>
        <taxon>Bacillati</taxon>
        <taxon>Bacillota</taxon>
        <taxon>Bacilli</taxon>
        <taxon>Bacillales</taxon>
        <taxon>Bacillaceae</taxon>
        <taxon>Neobacillus</taxon>
    </lineage>
</organism>
<comment type="caution">
    <text evidence="2">The sequence shown here is derived from an EMBL/GenBank/DDBJ whole genome shotgun (WGS) entry which is preliminary data.</text>
</comment>
<sequence length="139" mass="16422">MRFQPHLKKNINFLLAMTGLLAAYFIGVSFWNNSDGGVTTYEEYLQAIKEPYELLYKNLQALPENPTAEEVYQIYDQFEEDLHHIKIAYNADRTVEENYNELLALPNTFRQDYKHSAYKYSTLIGQKSHVKMILDYIRK</sequence>
<proteinExistence type="predicted"/>
<evidence type="ECO:0000313" key="2">
    <source>
        <dbReference type="EMBL" id="GHI01470.1"/>
    </source>
</evidence>
<accession>A0ABQ3NC39</accession>
<keyword evidence="1" id="KW-0812">Transmembrane</keyword>
<dbReference type="RefSeq" id="WP_191277124.1">
    <property type="nucleotide sequence ID" value="NZ_BNDS01000043.1"/>
</dbReference>
<dbReference type="Proteomes" id="UP000637074">
    <property type="component" value="Unassembled WGS sequence"/>
</dbReference>
<keyword evidence="1" id="KW-0472">Membrane</keyword>
<keyword evidence="3" id="KW-1185">Reference proteome</keyword>
<dbReference type="EMBL" id="BNDS01000043">
    <property type="protein sequence ID" value="GHI01470.1"/>
    <property type="molecule type" value="Genomic_DNA"/>
</dbReference>
<evidence type="ECO:0000256" key="1">
    <source>
        <dbReference type="SAM" id="Phobius"/>
    </source>
</evidence>
<name>A0ABQ3NC39_9BACI</name>
<evidence type="ECO:0008006" key="4">
    <source>
        <dbReference type="Google" id="ProtNLM"/>
    </source>
</evidence>
<gene>
    <name evidence="2" type="ORF">AM1BK_50120</name>
</gene>
<evidence type="ECO:0000313" key="3">
    <source>
        <dbReference type="Proteomes" id="UP000637074"/>
    </source>
</evidence>